<gene>
    <name evidence="3 4" type="primary">LOC113597119</name>
</gene>
<accession>A0ABM3QCZ5</accession>
<dbReference type="GeneID" id="113597119"/>
<name>A0ABM3QCZ5_ACIJB</name>
<keyword evidence="2" id="KW-1185">Reference proteome</keyword>
<reference evidence="3 4" key="1">
    <citation type="submission" date="2025-05" db="UniProtKB">
        <authorList>
            <consortium name="RefSeq"/>
        </authorList>
    </citation>
    <scope>IDENTIFICATION</scope>
    <source>
        <tissue evidence="3 4">Blood</tissue>
    </source>
</reference>
<sequence length="109" mass="12428">MEPETSAQSSPCLGEDHPWPLDFDEINTGFCDQSVTYSDVKAYRPSNVEKRKTTRNLKTNETTWCLVAMLFVFIYLIFLVLAAVMTAKARCLEEVLISYENETAHCKVI</sequence>
<keyword evidence="1" id="KW-0472">Membrane</keyword>
<dbReference type="RefSeq" id="XP_053081798.1">
    <property type="nucleotide sequence ID" value="XM_053225823.1"/>
</dbReference>
<evidence type="ECO:0000256" key="1">
    <source>
        <dbReference type="SAM" id="Phobius"/>
    </source>
</evidence>
<evidence type="ECO:0000313" key="2">
    <source>
        <dbReference type="Proteomes" id="UP001652583"/>
    </source>
</evidence>
<dbReference type="Proteomes" id="UP001652583">
    <property type="component" value="Chromosome B4"/>
</dbReference>
<evidence type="ECO:0000313" key="3">
    <source>
        <dbReference type="RefSeq" id="XP_053081797.1"/>
    </source>
</evidence>
<evidence type="ECO:0000313" key="4">
    <source>
        <dbReference type="RefSeq" id="XP_053081798.1"/>
    </source>
</evidence>
<protein>
    <submittedName>
        <fullName evidence="3 4">Uncharacterized protein LOC113597119</fullName>
    </submittedName>
</protein>
<feature type="transmembrane region" description="Helical" evidence="1">
    <location>
        <begin position="64"/>
        <end position="85"/>
    </location>
</feature>
<proteinExistence type="predicted"/>
<organism evidence="2 4">
    <name type="scientific">Acinonyx jubatus</name>
    <name type="common">Cheetah</name>
    <dbReference type="NCBI Taxonomy" id="32536"/>
    <lineage>
        <taxon>Eukaryota</taxon>
        <taxon>Metazoa</taxon>
        <taxon>Chordata</taxon>
        <taxon>Craniata</taxon>
        <taxon>Vertebrata</taxon>
        <taxon>Euteleostomi</taxon>
        <taxon>Mammalia</taxon>
        <taxon>Eutheria</taxon>
        <taxon>Laurasiatheria</taxon>
        <taxon>Carnivora</taxon>
        <taxon>Feliformia</taxon>
        <taxon>Felidae</taxon>
        <taxon>Felinae</taxon>
        <taxon>Acinonyx</taxon>
    </lineage>
</organism>
<keyword evidence="1" id="KW-1133">Transmembrane helix</keyword>
<dbReference type="RefSeq" id="XP_053081797.1">
    <property type="nucleotide sequence ID" value="XM_053225822.1"/>
</dbReference>
<keyword evidence="1" id="KW-0812">Transmembrane</keyword>